<dbReference type="PROSITE" id="PS01081">
    <property type="entry name" value="HTH_TETR_1"/>
    <property type="match status" value="1"/>
</dbReference>
<dbReference type="PANTHER" id="PTHR30055:SF234">
    <property type="entry name" value="HTH-TYPE TRANSCRIPTIONAL REGULATOR BETI"/>
    <property type="match status" value="1"/>
</dbReference>
<dbReference type="PRINTS" id="PR00455">
    <property type="entry name" value="HTHTETR"/>
</dbReference>
<feature type="DNA-binding region" description="H-T-H motif" evidence="4">
    <location>
        <begin position="24"/>
        <end position="43"/>
    </location>
</feature>
<dbReference type="GO" id="GO:0000976">
    <property type="term" value="F:transcription cis-regulatory region binding"/>
    <property type="evidence" value="ECO:0007669"/>
    <property type="project" value="TreeGrafter"/>
</dbReference>
<accession>A0A919KUC0</accession>
<comment type="caution">
    <text evidence="6">The sequence shown here is derived from an EMBL/GenBank/DDBJ whole genome shotgun (WGS) entry which is preliminary data.</text>
</comment>
<keyword evidence="3" id="KW-0804">Transcription</keyword>
<dbReference type="PANTHER" id="PTHR30055">
    <property type="entry name" value="HTH-TYPE TRANSCRIPTIONAL REGULATOR RUTR"/>
    <property type="match status" value="1"/>
</dbReference>
<reference evidence="6" key="2">
    <citation type="submission" date="2020-09" db="EMBL/GenBank/DDBJ databases">
        <authorList>
            <person name="Sun Q."/>
            <person name="Ohkuma M."/>
        </authorList>
    </citation>
    <scope>NUCLEOTIDE SEQUENCE</scope>
    <source>
        <strain evidence="6">JCM 5069</strain>
    </source>
</reference>
<evidence type="ECO:0000313" key="7">
    <source>
        <dbReference type="Proteomes" id="UP000603708"/>
    </source>
</evidence>
<dbReference type="InterPro" id="IPR050109">
    <property type="entry name" value="HTH-type_TetR-like_transc_reg"/>
</dbReference>
<sequence length="198" mass="22092">MRTRATLVRAAAEVFAESGFAGASVARIANRAGVTLGAMYFHFRSKEELAREIVRSQPDLVVPPIPSQGLQQVVDITLTWAYQLLDNPVLLAGARLVMDQEEFITPEENSHQQWAAVVLPSFKAAQRKRELRSGVDVEAWSRLLVNACTGAQMHASMESGRKDLPERIVEMWHCILPALAVPSVVKRLEFGEHRGRYM</sequence>
<dbReference type="InterPro" id="IPR047923">
    <property type="entry name" value="ArpA-like"/>
</dbReference>
<protein>
    <submittedName>
        <fullName evidence="6">Gamma-butyrolactone-binding protein</fullName>
    </submittedName>
</protein>
<evidence type="ECO:0000256" key="4">
    <source>
        <dbReference type="PROSITE-ProRule" id="PRU00335"/>
    </source>
</evidence>
<keyword evidence="1" id="KW-0805">Transcription regulation</keyword>
<evidence type="ECO:0000256" key="1">
    <source>
        <dbReference type="ARBA" id="ARBA00023015"/>
    </source>
</evidence>
<reference evidence="6" key="1">
    <citation type="journal article" date="2014" name="Int. J. Syst. Evol. Microbiol.">
        <title>Complete genome sequence of Corynebacterium casei LMG S-19264T (=DSM 44701T), isolated from a smear-ripened cheese.</title>
        <authorList>
            <consortium name="US DOE Joint Genome Institute (JGI-PGF)"/>
            <person name="Walter F."/>
            <person name="Albersmeier A."/>
            <person name="Kalinowski J."/>
            <person name="Ruckert C."/>
        </authorList>
    </citation>
    <scope>NUCLEOTIDE SEQUENCE</scope>
    <source>
        <strain evidence="6">JCM 5069</strain>
    </source>
</reference>
<proteinExistence type="predicted"/>
<dbReference type="Pfam" id="PF00440">
    <property type="entry name" value="TetR_N"/>
    <property type="match status" value="1"/>
</dbReference>
<dbReference type="SUPFAM" id="SSF48498">
    <property type="entry name" value="Tetracyclin repressor-like, C-terminal domain"/>
    <property type="match status" value="1"/>
</dbReference>
<dbReference type="InterPro" id="IPR036271">
    <property type="entry name" value="Tet_transcr_reg_TetR-rel_C_sf"/>
</dbReference>
<keyword evidence="2 4" id="KW-0238">DNA-binding</keyword>
<evidence type="ECO:0000259" key="5">
    <source>
        <dbReference type="PROSITE" id="PS50977"/>
    </source>
</evidence>
<dbReference type="InterPro" id="IPR001647">
    <property type="entry name" value="HTH_TetR"/>
</dbReference>
<dbReference type="AlphaFoldDB" id="A0A919KUC0"/>
<dbReference type="InterPro" id="IPR054126">
    <property type="entry name" value="CprB_TetR_C"/>
</dbReference>
<dbReference type="InterPro" id="IPR023772">
    <property type="entry name" value="DNA-bd_HTH_TetR-type_CS"/>
</dbReference>
<gene>
    <name evidence="6" type="ORF">GCM10018793_10150</name>
</gene>
<evidence type="ECO:0000256" key="3">
    <source>
        <dbReference type="ARBA" id="ARBA00023163"/>
    </source>
</evidence>
<dbReference type="Pfam" id="PF21935">
    <property type="entry name" value="TetR_C_45"/>
    <property type="match status" value="1"/>
</dbReference>
<dbReference type="Gene3D" id="1.10.357.10">
    <property type="entry name" value="Tetracycline Repressor, domain 2"/>
    <property type="match status" value="1"/>
</dbReference>
<keyword evidence="7" id="KW-1185">Reference proteome</keyword>
<dbReference type="InterPro" id="IPR009057">
    <property type="entry name" value="Homeodomain-like_sf"/>
</dbReference>
<organism evidence="6 7">
    <name type="scientific">Streptomyces sulfonofaciens</name>
    <dbReference type="NCBI Taxonomy" id="68272"/>
    <lineage>
        <taxon>Bacteria</taxon>
        <taxon>Bacillati</taxon>
        <taxon>Actinomycetota</taxon>
        <taxon>Actinomycetes</taxon>
        <taxon>Kitasatosporales</taxon>
        <taxon>Streptomycetaceae</taxon>
        <taxon>Streptomyces</taxon>
    </lineage>
</organism>
<dbReference type="PROSITE" id="PS50977">
    <property type="entry name" value="HTH_TETR_2"/>
    <property type="match status" value="1"/>
</dbReference>
<dbReference type="EMBL" id="BNCD01000002">
    <property type="protein sequence ID" value="GHH72702.1"/>
    <property type="molecule type" value="Genomic_DNA"/>
</dbReference>
<evidence type="ECO:0000256" key="2">
    <source>
        <dbReference type="ARBA" id="ARBA00023125"/>
    </source>
</evidence>
<dbReference type="Proteomes" id="UP000603708">
    <property type="component" value="Unassembled WGS sequence"/>
</dbReference>
<name>A0A919KUC0_9ACTN</name>
<evidence type="ECO:0000313" key="6">
    <source>
        <dbReference type="EMBL" id="GHH72702.1"/>
    </source>
</evidence>
<dbReference type="GO" id="GO:0003700">
    <property type="term" value="F:DNA-binding transcription factor activity"/>
    <property type="evidence" value="ECO:0007669"/>
    <property type="project" value="TreeGrafter"/>
</dbReference>
<dbReference type="SUPFAM" id="SSF46689">
    <property type="entry name" value="Homeodomain-like"/>
    <property type="match status" value="1"/>
</dbReference>
<feature type="domain" description="HTH tetR-type" evidence="5">
    <location>
        <begin position="1"/>
        <end position="61"/>
    </location>
</feature>
<dbReference type="NCBIfam" id="NF041196">
    <property type="entry name" value="ScbR_bind_reg"/>
    <property type="match status" value="1"/>
</dbReference>